<evidence type="ECO:0000313" key="2">
    <source>
        <dbReference type="EMBL" id="KGE67603.1"/>
    </source>
</evidence>
<dbReference type="InterPro" id="IPR010679">
    <property type="entry name" value="DUF1254"/>
</dbReference>
<dbReference type="Pfam" id="PF06863">
    <property type="entry name" value="DUF1254"/>
    <property type="match status" value="1"/>
</dbReference>
<accession>A0A0A1Z086</accession>
<evidence type="ECO:0000313" key="3">
    <source>
        <dbReference type="Proteomes" id="UP000030060"/>
    </source>
</evidence>
<protein>
    <recommendedName>
        <fullName evidence="1">DUF1254 domain-containing protein</fullName>
    </recommendedName>
</protein>
<dbReference type="AlphaFoldDB" id="A0A0A1Z086"/>
<sequence length="66" mass="7211">MLDQSAGLGCYGRLGAAIDFEFAVYGQTFLDLSKEPVVFQLLDIGTRSWVLHCMDDYSVCAIDSGT</sequence>
<evidence type="ECO:0000259" key="1">
    <source>
        <dbReference type="Pfam" id="PF06863"/>
    </source>
</evidence>
<reference evidence="2 3" key="1">
    <citation type="journal article" date="2013" name="Genome Announc.">
        <title>Draft Genome Sequence of Pseudomonas fluorescens LMG 5329, a White Line-Inducing Principle-Producing Bioindicator for the Mushroom Pathogen Pseudomonas tolaasii.</title>
        <authorList>
            <person name="Ghequire M.G."/>
            <person name="Rokni-Zadeh H."/>
            <person name="Zarrineh P."/>
            <person name="De Mot R."/>
        </authorList>
    </citation>
    <scope>NUCLEOTIDE SEQUENCE [LARGE SCALE GENOMIC DNA]</scope>
    <source>
        <strain evidence="2 3">LMG 5329</strain>
    </source>
</reference>
<gene>
    <name evidence="2" type="ORF">K814_0112430</name>
</gene>
<dbReference type="OrthoDB" id="40820at2"/>
<proteinExistence type="predicted"/>
<comment type="caution">
    <text evidence="2">The sequence shown here is derived from an EMBL/GenBank/DDBJ whole genome shotgun (WGS) entry which is preliminary data.</text>
</comment>
<dbReference type="EMBL" id="ASGY01000085">
    <property type="protein sequence ID" value="KGE67603.1"/>
    <property type="molecule type" value="Genomic_DNA"/>
</dbReference>
<dbReference type="SUPFAM" id="SSF160935">
    <property type="entry name" value="VPA0735-like"/>
    <property type="match status" value="1"/>
</dbReference>
<name>A0A0A1Z086_PSEFL</name>
<dbReference type="Proteomes" id="UP000030060">
    <property type="component" value="Unassembled WGS sequence"/>
</dbReference>
<feature type="domain" description="DUF1254" evidence="1">
    <location>
        <begin position="24"/>
        <end position="58"/>
    </location>
</feature>
<organism evidence="2 3">
    <name type="scientific">Pseudomonas fluorescens LMG 5329</name>
    <dbReference type="NCBI Taxonomy" id="1324332"/>
    <lineage>
        <taxon>Bacteria</taxon>
        <taxon>Pseudomonadati</taxon>
        <taxon>Pseudomonadota</taxon>
        <taxon>Gammaproteobacteria</taxon>
        <taxon>Pseudomonadales</taxon>
        <taxon>Pseudomonadaceae</taxon>
        <taxon>Pseudomonas</taxon>
    </lineage>
</organism>
<dbReference type="RefSeq" id="WP_038845869.1">
    <property type="nucleotide sequence ID" value="NZ_ASGY01000085.1"/>
</dbReference>